<protein>
    <submittedName>
        <fullName evidence="2">Uncharacterized protein</fullName>
    </submittedName>
</protein>
<dbReference type="GO" id="GO:0070973">
    <property type="term" value="P:protein localization to endoplasmic reticulum exit site"/>
    <property type="evidence" value="ECO:0007669"/>
    <property type="project" value="TreeGrafter"/>
</dbReference>
<name>A0A5J9SQE5_9POAL</name>
<gene>
    <name evidence="2" type="ORF">EJB05_53333</name>
</gene>
<feature type="non-terminal residue" evidence="2">
    <location>
        <position position="1"/>
    </location>
</feature>
<accession>A0A5J9SQE5</accession>
<keyword evidence="3" id="KW-1185">Reference proteome</keyword>
<dbReference type="Gramene" id="TVU01206">
    <property type="protein sequence ID" value="TVU01206"/>
    <property type="gene ID" value="EJB05_53333"/>
</dbReference>
<proteinExistence type="predicted"/>
<dbReference type="Proteomes" id="UP000324897">
    <property type="component" value="Unassembled WGS sequence"/>
</dbReference>
<dbReference type="AlphaFoldDB" id="A0A5J9SQE5"/>
<dbReference type="PANTHER" id="PTHR13402">
    <property type="entry name" value="RGPR-RELATED"/>
    <property type="match status" value="1"/>
</dbReference>
<comment type="caution">
    <text evidence="2">The sequence shown here is derived from an EMBL/GenBank/DDBJ whole genome shotgun (WGS) entry which is preliminary data.</text>
</comment>
<feature type="compositionally biased region" description="Pro residues" evidence="1">
    <location>
        <begin position="63"/>
        <end position="72"/>
    </location>
</feature>
<evidence type="ECO:0000313" key="3">
    <source>
        <dbReference type="Proteomes" id="UP000324897"/>
    </source>
</evidence>
<sequence>GAGSGKTQSTSGSGSSRFGWLVQKTMGLVSKSSKQAKLGEQNKFYYDEKLKRWVEEGAEVPVEEPPLPPPPTKASFQNSVPDYNLSGPVGGHTANGFADAKTSNPAELSSGMPPIPPTQNQFSARGRMGLDQGNLYVDTFNKGSGASAFGAPTSFSKPAASSMSPLSGAKFFVPTPAAVAPEQTSDTKVDAHVEATHQDETSSSTTYGSSIQFTATISLDAVNHPAYPSMDNIMTPSDSGSSSLSKSRAASWSGTYQTSSAALLLPDHLMDKRCSRH</sequence>
<evidence type="ECO:0000313" key="2">
    <source>
        <dbReference type="EMBL" id="TVU01206.1"/>
    </source>
</evidence>
<dbReference type="GO" id="GO:0007030">
    <property type="term" value="P:Golgi organization"/>
    <property type="evidence" value="ECO:0007669"/>
    <property type="project" value="TreeGrafter"/>
</dbReference>
<evidence type="ECO:0000256" key="1">
    <source>
        <dbReference type="SAM" id="MobiDB-lite"/>
    </source>
</evidence>
<reference evidence="2 3" key="1">
    <citation type="journal article" date="2019" name="Sci. Rep.">
        <title>A high-quality genome of Eragrostis curvula grass provides insights into Poaceae evolution and supports new strategies to enhance forage quality.</title>
        <authorList>
            <person name="Carballo J."/>
            <person name="Santos B.A.C.M."/>
            <person name="Zappacosta D."/>
            <person name="Garbus I."/>
            <person name="Selva J.P."/>
            <person name="Gallo C.A."/>
            <person name="Diaz A."/>
            <person name="Albertini E."/>
            <person name="Caccamo M."/>
            <person name="Echenique V."/>
        </authorList>
    </citation>
    <scope>NUCLEOTIDE SEQUENCE [LARGE SCALE GENOMIC DNA]</scope>
    <source>
        <strain evidence="3">cv. Victoria</strain>
        <tissue evidence="2">Leaf</tissue>
    </source>
</reference>
<dbReference type="PANTHER" id="PTHR13402:SF31">
    <property type="entry name" value="PROTEIN TRANSPORT PROTEIN SEC16"/>
    <property type="match status" value="1"/>
</dbReference>
<organism evidence="2 3">
    <name type="scientific">Eragrostis curvula</name>
    <name type="common">weeping love grass</name>
    <dbReference type="NCBI Taxonomy" id="38414"/>
    <lineage>
        <taxon>Eukaryota</taxon>
        <taxon>Viridiplantae</taxon>
        <taxon>Streptophyta</taxon>
        <taxon>Embryophyta</taxon>
        <taxon>Tracheophyta</taxon>
        <taxon>Spermatophyta</taxon>
        <taxon>Magnoliopsida</taxon>
        <taxon>Liliopsida</taxon>
        <taxon>Poales</taxon>
        <taxon>Poaceae</taxon>
        <taxon>PACMAD clade</taxon>
        <taxon>Chloridoideae</taxon>
        <taxon>Eragrostideae</taxon>
        <taxon>Eragrostidinae</taxon>
        <taxon>Eragrostis</taxon>
    </lineage>
</organism>
<dbReference type="OrthoDB" id="8918678at2759"/>
<feature type="region of interest" description="Disordered" evidence="1">
    <location>
        <begin position="57"/>
        <end position="78"/>
    </location>
</feature>
<dbReference type="GO" id="GO:0070971">
    <property type="term" value="C:endoplasmic reticulum exit site"/>
    <property type="evidence" value="ECO:0007669"/>
    <property type="project" value="TreeGrafter"/>
</dbReference>
<dbReference type="EMBL" id="RWGY01000472">
    <property type="protein sequence ID" value="TVU01206.1"/>
    <property type="molecule type" value="Genomic_DNA"/>
</dbReference>
<dbReference type="GO" id="GO:0012507">
    <property type="term" value="C:ER to Golgi transport vesicle membrane"/>
    <property type="evidence" value="ECO:0007669"/>
    <property type="project" value="TreeGrafter"/>
</dbReference>